<keyword evidence="1" id="KW-0812">Transmembrane</keyword>
<feature type="transmembrane region" description="Helical" evidence="1">
    <location>
        <begin position="349"/>
        <end position="366"/>
    </location>
</feature>
<feature type="transmembrane region" description="Helical" evidence="1">
    <location>
        <begin position="116"/>
        <end position="135"/>
    </location>
</feature>
<evidence type="ECO:0000313" key="2">
    <source>
        <dbReference type="EMBL" id="SER62386.1"/>
    </source>
</evidence>
<dbReference type="STRING" id="142588.SAMN04488559_102205"/>
<keyword evidence="1" id="KW-0472">Membrane</keyword>
<keyword evidence="1" id="KW-1133">Transmembrane helix</keyword>
<name>A0A1H9QPF8_9LACT</name>
<evidence type="ECO:0000313" key="3">
    <source>
        <dbReference type="Proteomes" id="UP000198948"/>
    </source>
</evidence>
<organism evidence="2 3">
    <name type="scientific">Isobaculum melis</name>
    <dbReference type="NCBI Taxonomy" id="142588"/>
    <lineage>
        <taxon>Bacteria</taxon>
        <taxon>Bacillati</taxon>
        <taxon>Bacillota</taxon>
        <taxon>Bacilli</taxon>
        <taxon>Lactobacillales</taxon>
        <taxon>Carnobacteriaceae</taxon>
        <taxon>Isobaculum</taxon>
    </lineage>
</organism>
<dbReference type="AlphaFoldDB" id="A0A1H9QPF8"/>
<feature type="transmembrane region" description="Helical" evidence="1">
    <location>
        <begin position="7"/>
        <end position="27"/>
    </location>
</feature>
<reference evidence="2 3" key="1">
    <citation type="submission" date="2016-10" db="EMBL/GenBank/DDBJ databases">
        <authorList>
            <person name="de Groot N.N."/>
        </authorList>
    </citation>
    <scope>NUCLEOTIDE SEQUENCE [LARGE SCALE GENOMIC DNA]</scope>
    <source>
        <strain evidence="2 3">DSM 13760</strain>
    </source>
</reference>
<evidence type="ECO:0000256" key="1">
    <source>
        <dbReference type="SAM" id="Phobius"/>
    </source>
</evidence>
<dbReference type="Proteomes" id="UP000198948">
    <property type="component" value="Unassembled WGS sequence"/>
</dbReference>
<sequence>MNKKIIFNPFSLFFIIILLTTAVYSLSWSSLAPSFSGNLWWFFGFILISLLFFSKLYNKIFPPGTFDDTNFKMSLTPWAIIATLSMLAEFAYEKAIPIINILILKDGYNYSDFEGIPTFHVFVLTFVSFVGLLFWQKFLDTKKISQLFMSIFFVSYPMMLFNRGGFIMNVITMCFLFIYYKKTVTIALKYIIGLLVIIVLFFYGFGIFGNIRSAPPEETKEDVTSSLFIMETGKATSDFKKSSIPKPFFWGYLYVATPLANFQNIVQETTPNYNMTAFFTESVLPDFVGKRIVEAKDIKIPEDELVSPVFNVSTFFSSAYKTLGYTGIFLIYFYFVGFVFFYSYLMKKMHTTTIIALSIICTITVFNLFSNMMIFSGFSFQLIYPIMFWMYKKIT</sequence>
<feature type="transmembrane region" description="Helical" evidence="1">
    <location>
        <begin position="147"/>
        <end position="180"/>
    </location>
</feature>
<dbReference type="EMBL" id="FOHA01000002">
    <property type="protein sequence ID" value="SER62386.1"/>
    <property type="molecule type" value="Genomic_DNA"/>
</dbReference>
<feature type="transmembrane region" description="Helical" evidence="1">
    <location>
        <begin position="186"/>
        <end position="208"/>
    </location>
</feature>
<gene>
    <name evidence="2" type="ORF">SAMN04488559_102205</name>
</gene>
<feature type="transmembrane region" description="Helical" evidence="1">
    <location>
        <begin position="323"/>
        <end position="342"/>
    </location>
</feature>
<feature type="transmembrane region" description="Helical" evidence="1">
    <location>
        <begin position="78"/>
        <end position="104"/>
    </location>
</feature>
<keyword evidence="3" id="KW-1185">Reference proteome</keyword>
<accession>A0A1H9QPF8</accession>
<dbReference type="OrthoDB" id="6870757at2"/>
<evidence type="ECO:0008006" key="4">
    <source>
        <dbReference type="Google" id="ProtNLM"/>
    </source>
</evidence>
<protein>
    <recommendedName>
        <fullName evidence="4">Oligosaccharide repeat unit polymerase</fullName>
    </recommendedName>
</protein>
<feature type="transmembrane region" description="Helical" evidence="1">
    <location>
        <begin position="39"/>
        <end position="57"/>
    </location>
</feature>
<dbReference type="RefSeq" id="WP_092650100.1">
    <property type="nucleotide sequence ID" value="NZ_FOHA01000002.1"/>
</dbReference>
<proteinExistence type="predicted"/>